<dbReference type="EMBL" id="PGGS01000564">
    <property type="protein sequence ID" value="PNH02991.1"/>
    <property type="molecule type" value="Genomic_DNA"/>
</dbReference>
<evidence type="ECO:0000313" key="1">
    <source>
        <dbReference type="EMBL" id="PNH02991.1"/>
    </source>
</evidence>
<keyword evidence="2" id="KW-1185">Reference proteome</keyword>
<dbReference type="AlphaFoldDB" id="A0A2J7ZRT7"/>
<dbReference type="Proteomes" id="UP000236333">
    <property type="component" value="Unassembled WGS sequence"/>
</dbReference>
<protein>
    <recommendedName>
        <fullName evidence="3">Ubiquitin-like domain-containing protein</fullName>
    </recommendedName>
</protein>
<reference evidence="1 2" key="1">
    <citation type="journal article" date="2017" name="Mol. Biol. Evol.">
        <title>The 4-celled Tetrabaena socialis nuclear genome reveals the essential components for genetic control of cell number at the origin of multicellularity in the volvocine lineage.</title>
        <authorList>
            <person name="Featherston J."/>
            <person name="Arakaki Y."/>
            <person name="Hanschen E.R."/>
            <person name="Ferris P.J."/>
            <person name="Michod R.E."/>
            <person name="Olson B.J.S.C."/>
            <person name="Nozaki H."/>
            <person name="Durand P.M."/>
        </authorList>
    </citation>
    <scope>NUCLEOTIDE SEQUENCE [LARGE SCALE GENOMIC DNA]</scope>
    <source>
        <strain evidence="1 2">NIES-571</strain>
    </source>
</reference>
<evidence type="ECO:0008006" key="3">
    <source>
        <dbReference type="Google" id="ProtNLM"/>
    </source>
</evidence>
<proteinExistence type="predicted"/>
<gene>
    <name evidence="1" type="ORF">TSOC_010976</name>
</gene>
<comment type="caution">
    <text evidence="1">The sequence shown here is derived from an EMBL/GenBank/DDBJ whole genome shotgun (WGS) entry which is preliminary data.</text>
</comment>
<name>A0A2J7ZRT7_9CHLO</name>
<evidence type="ECO:0000313" key="2">
    <source>
        <dbReference type="Proteomes" id="UP000236333"/>
    </source>
</evidence>
<organism evidence="1 2">
    <name type="scientific">Tetrabaena socialis</name>
    <dbReference type="NCBI Taxonomy" id="47790"/>
    <lineage>
        <taxon>Eukaryota</taxon>
        <taxon>Viridiplantae</taxon>
        <taxon>Chlorophyta</taxon>
        <taxon>core chlorophytes</taxon>
        <taxon>Chlorophyceae</taxon>
        <taxon>CS clade</taxon>
        <taxon>Chlamydomonadales</taxon>
        <taxon>Tetrabaenaceae</taxon>
        <taxon>Tetrabaena</taxon>
    </lineage>
</organism>
<sequence length="119" mass="13741">MATLHFEVARANWAGGCTTFKTKRSTRFKKVIAAYESSEHVDLTGQLTVDGIQRAWDKHATVASLGIHEGSLVMVHAVEEDDEEDDEWVELQRGKRAVELRPREEQLKLRKRREQRRVL</sequence>
<accession>A0A2J7ZRT7</accession>
<dbReference type="Gene3D" id="3.10.20.90">
    <property type="entry name" value="Phosphatidylinositol 3-kinase Catalytic Subunit, Chain A, domain 1"/>
    <property type="match status" value="1"/>
</dbReference>